<feature type="transmembrane region" description="Helical" evidence="1">
    <location>
        <begin position="12"/>
        <end position="34"/>
    </location>
</feature>
<keyword evidence="1" id="KW-0812">Transmembrane</keyword>
<dbReference type="SUPFAM" id="SSF141673">
    <property type="entry name" value="MOSC N-terminal domain-like"/>
    <property type="match status" value="1"/>
</dbReference>
<keyword evidence="1" id="KW-1133">Transmembrane helix</keyword>
<reference evidence="3" key="1">
    <citation type="journal article" date="2021" name="Nat. Commun.">
        <title>Genetic determinants of endophytism in the Arabidopsis root mycobiome.</title>
        <authorList>
            <person name="Mesny F."/>
            <person name="Miyauchi S."/>
            <person name="Thiergart T."/>
            <person name="Pickel B."/>
            <person name="Atanasova L."/>
            <person name="Karlsson M."/>
            <person name="Huettel B."/>
            <person name="Barry K.W."/>
            <person name="Haridas S."/>
            <person name="Chen C."/>
            <person name="Bauer D."/>
            <person name="Andreopoulos W."/>
            <person name="Pangilinan J."/>
            <person name="LaButti K."/>
            <person name="Riley R."/>
            <person name="Lipzen A."/>
            <person name="Clum A."/>
            <person name="Drula E."/>
            <person name="Henrissat B."/>
            <person name="Kohler A."/>
            <person name="Grigoriev I.V."/>
            <person name="Martin F.M."/>
            <person name="Hacquard S."/>
        </authorList>
    </citation>
    <scope>NUCLEOTIDE SEQUENCE</scope>
    <source>
        <strain evidence="3">MPI-CAGE-CH-0243</strain>
    </source>
</reference>
<evidence type="ECO:0000259" key="2">
    <source>
        <dbReference type="PROSITE" id="PS51340"/>
    </source>
</evidence>
<dbReference type="EMBL" id="JAGMWT010000012">
    <property type="protein sequence ID" value="KAH7119030.1"/>
    <property type="molecule type" value="Genomic_DNA"/>
</dbReference>
<organism evidence="3 4">
    <name type="scientific">Dendryphion nanum</name>
    <dbReference type="NCBI Taxonomy" id="256645"/>
    <lineage>
        <taxon>Eukaryota</taxon>
        <taxon>Fungi</taxon>
        <taxon>Dikarya</taxon>
        <taxon>Ascomycota</taxon>
        <taxon>Pezizomycotina</taxon>
        <taxon>Dothideomycetes</taxon>
        <taxon>Pleosporomycetidae</taxon>
        <taxon>Pleosporales</taxon>
        <taxon>Torulaceae</taxon>
        <taxon>Dendryphion</taxon>
    </lineage>
</organism>
<dbReference type="GO" id="GO:0030151">
    <property type="term" value="F:molybdenum ion binding"/>
    <property type="evidence" value="ECO:0007669"/>
    <property type="project" value="InterPro"/>
</dbReference>
<dbReference type="Pfam" id="PF03476">
    <property type="entry name" value="MOSC_N"/>
    <property type="match status" value="1"/>
</dbReference>
<name>A0A9P9IH06_9PLEO</name>
<comment type="caution">
    <text evidence="3">The sequence shown here is derived from an EMBL/GenBank/DDBJ whole genome shotgun (WGS) entry which is preliminary data.</text>
</comment>
<keyword evidence="1" id="KW-0472">Membrane</keyword>
<evidence type="ECO:0000256" key="1">
    <source>
        <dbReference type="SAM" id="Phobius"/>
    </source>
</evidence>
<dbReference type="GO" id="GO:0003824">
    <property type="term" value="F:catalytic activity"/>
    <property type="evidence" value="ECO:0007669"/>
    <property type="project" value="InterPro"/>
</dbReference>
<gene>
    <name evidence="3" type="ORF">B0J11DRAFT_440964</name>
</gene>
<protein>
    <submittedName>
        <fullName evidence="3">MOSC domain-containing protein</fullName>
    </submittedName>
</protein>
<sequence>MDSWLENTVKYLVGNPLSSFAILIAIHIGFYFLLRTQPPSLYKFRDLKISEIYVYPIKSLRGVQVKEATATDQGFEYDRRFMLLRDTPKGYENMQVSKYPEMTRFTTSISYPEKNEKKSGSINVEFSSPGSSKVSSITIPVSPNTSGLDTLEVDLYTSKTSAYKMPSEFNTWFTSHFNFPVVLAYIGDNLRDVLFTDLAPPKKTKSWIPGSSSSGHRIAFSDAAPFLLVSKTSLAEVSSRLPPGQEMDMTKFRPSIVLEGAESAWEEDYWAKLDINGAEVIAAHNCGRCTSINIDYSTGKPGTGASGNVLKLLQADRRIDPGIRYSPVFGRYSFWNAKNGVKVLKVGDQAKVTRFNPKPTIFSKLCPYSLLLKCCAWLLINYLHRLAGSWDVCVDSVVEEVLLAGGVLWE</sequence>
<evidence type="ECO:0000313" key="4">
    <source>
        <dbReference type="Proteomes" id="UP000700596"/>
    </source>
</evidence>
<dbReference type="AlphaFoldDB" id="A0A9P9IH06"/>
<dbReference type="PANTHER" id="PTHR14237">
    <property type="entry name" value="MOLYBDOPTERIN COFACTOR SULFURASE MOSC"/>
    <property type="match status" value="1"/>
</dbReference>
<dbReference type="SUPFAM" id="SSF50800">
    <property type="entry name" value="PK beta-barrel domain-like"/>
    <property type="match status" value="1"/>
</dbReference>
<dbReference type="PROSITE" id="PS51340">
    <property type="entry name" value="MOSC"/>
    <property type="match status" value="1"/>
</dbReference>
<proteinExistence type="predicted"/>
<accession>A0A9P9IH06</accession>
<evidence type="ECO:0000313" key="3">
    <source>
        <dbReference type="EMBL" id="KAH7119030.1"/>
    </source>
</evidence>
<keyword evidence="4" id="KW-1185">Reference proteome</keyword>
<dbReference type="InterPro" id="IPR005302">
    <property type="entry name" value="MoCF_Sase_C"/>
</dbReference>
<dbReference type="PANTHER" id="PTHR14237:SF34">
    <property type="entry name" value="MOSC DOMAIN PROTEIN (AFU_ORTHOLOGUE AFUA_2G07820)"/>
    <property type="match status" value="1"/>
</dbReference>
<dbReference type="GO" id="GO:0030170">
    <property type="term" value="F:pyridoxal phosphate binding"/>
    <property type="evidence" value="ECO:0007669"/>
    <property type="project" value="InterPro"/>
</dbReference>
<dbReference type="Proteomes" id="UP000700596">
    <property type="component" value="Unassembled WGS sequence"/>
</dbReference>
<dbReference type="InterPro" id="IPR005303">
    <property type="entry name" value="MOCOS_middle"/>
</dbReference>
<dbReference type="InterPro" id="IPR011037">
    <property type="entry name" value="Pyrv_Knase-like_insert_dom_sf"/>
</dbReference>
<dbReference type="OrthoDB" id="17255at2759"/>
<feature type="domain" description="MOSC" evidence="2">
    <location>
        <begin position="203"/>
        <end position="353"/>
    </location>
</feature>
<dbReference type="Pfam" id="PF03473">
    <property type="entry name" value="MOSC"/>
    <property type="match status" value="1"/>
</dbReference>